<feature type="region of interest" description="Disordered" evidence="16">
    <location>
        <begin position="257"/>
        <end position="288"/>
    </location>
</feature>
<evidence type="ECO:0000256" key="16">
    <source>
        <dbReference type="SAM" id="MobiDB-lite"/>
    </source>
</evidence>
<keyword evidence="10" id="KW-1015">Disulfide bond</keyword>
<dbReference type="InterPro" id="IPR000276">
    <property type="entry name" value="GPCR_Rhodpsn"/>
</dbReference>
<keyword evidence="8" id="KW-0969">Cilium</keyword>
<comment type="subcellular location">
    <subcellularLocation>
        <location evidence="2">Cell membrane</location>
        <topology evidence="2">Multi-pass membrane protein</topology>
    </subcellularLocation>
    <subcellularLocation>
        <location evidence="1">Cell projection</location>
        <location evidence="1">Cilium membrane</location>
    </subcellularLocation>
</comment>
<evidence type="ECO:0000256" key="3">
    <source>
        <dbReference type="ARBA" id="ARBA00022473"/>
    </source>
</evidence>
<feature type="transmembrane region" description="Helical" evidence="17">
    <location>
        <begin position="106"/>
        <end position="128"/>
    </location>
</feature>
<evidence type="ECO:0000256" key="4">
    <source>
        <dbReference type="ARBA" id="ARBA00022475"/>
    </source>
</evidence>
<organism evidence="19 20">
    <name type="scientific">Holothuria leucospilota</name>
    <name type="common">Black long sea cucumber</name>
    <name type="synonym">Mertensiothuria leucospilota</name>
    <dbReference type="NCBI Taxonomy" id="206669"/>
    <lineage>
        <taxon>Eukaryota</taxon>
        <taxon>Metazoa</taxon>
        <taxon>Echinodermata</taxon>
        <taxon>Eleutherozoa</taxon>
        <taxon>Echinozoa</taxon>
        <taxon>Holothuroidea</taxon>
        <taxon>Aspidochirotacea</taxon>
        <taxon>Aspidochirotida</taxon>
        <taxon>Holothuriidae</taxon>
        <taxon>Holothuria</taxon>
    </lineage>
</organism>
<gene>
    <name evidence="19" type="ORF">HOLleu_15178</name>
</gene>
<sequence length="432" mass="48880">MDDNGGMNESDYSELSYSTSATAVESVSLFFIMMISFVANLSIIIVVIRNQSLRRNGHNLLILNLALADFGTTVGSMFVTFLAILNSGRILQESDFLCSVNVFLSHTFYFANFGTINLIAIHRYLLVVQSNRINVTLNNVYYMMATCWGLSVLFSLPSATGKITDVIFEESIHHCRLTWESQGNRYCWISSLFVALTYAISVPVMIFCYTSIAISIRNSQQKIDAFRQRVRSSIRRLAGRRGKDPIGNNLQELEGDLSSSTQVSASDESAFQSSKSTEKDKSTEEQFDQDKRKGVLIKDWNEYEEEYQEICHTLRRAGSVLNQASIITKSRYKTKSTVEMRDRTLRSVLGADKLVAFAGALVILTSTVCWLPQSITDSCIFHDKFKDLPHEVHILLRWIAYSNCALDPLIYTMFNRSLQAALRNGYRKLKCC</sequence>
<keyword evidence="4" id="KW-1003">Cell membrane</keyword>
<keyword evidence="13 15" id="KW-0807">Transducer</keyword>
<evidence type="ECO:0000256" key="15">
    <source>
        <dbReference type="RuleBase" id="RU000688"/>
    </source>
</evidence>
<dbReference type="PANTHER" id="PTHR22752">
    <property type="entry name" value="G PROTEIN-COUPLED RECEPTOR"/>
    <property type="match status" value="1"/>
</dbReference>
<comment type="similarity">
    <text evidence="15">Belongs to the G-protein coupled receptor 1 family.</text>
</comment>
<evidence type="ECO:0000256" key="8">
    <source>
        <dbReference type="ARBA" id="ARBA00023069"/>
    </source>
</evidence>
<name>A0A9Q1C9E6_HOLLE</name>
<dbReference type="PROSITE" id="PS50262">
    <property type="entry name" value="G_PROTEIN_RECEP_F1_2"/>
    <property type="match status" value="1"/>
</dbReference>
<dbReference type="PRINTS" id="PR00237">
    <property type="entry name" value="GPCRRHODOPSN"/>
</dbReference>
<reference evidence="19" key="1">
    <citation type="submission" date="2021-10" db="EMBL/GenBank/DDBJ databases">
        <title>Tropical sea cucumber genome reveals ecological adaptation and Cuvierian tubules defense mechanism.</title>
        <authorList>
            <person name="Chen T."/>
        </authorList>
    </citation>
    <scope>NUCLEOTIDE SEQUENCE</scope>
    <source>
        <strain evidence="19">Nanhai2018</strain>
        <tissue evidence="19">Muscle</tissue>
    </source>
</reference>
<keyword evidence="14" id="KW-0966">Cell projection</keyword>
<dbReference type="GO" id="GO:0005768">
    <property type="term" value="C:endosome"/>
    <property type="evidence" value="ECO:0007669"/>
    <property type="project" value="TreeGrafter"/>
</dbReference>
<dbReference type="OrthoDB" id="6125678at2759"/>
<keyword evidence="3" id="KW-0217">Developmental protein</keyword>
<evidence type="ECO:0000256" key="12">
    <source>
        <dbReference type="ARBA" id="ARBA00023180"/>
    </source>
</evidence>
<feature type="transmembrane region" description="Helical" evidence="17">
    <location>
        <begin position="27"/>
        <end position="48"/>
    </location>
</feature>
<dbReference type="GO" id="GO:0060170">
    <property type="term" value="C:ciliary membrane"/>
    <property type="evidence" value="ECO:0007669"/>
    <property type="project" value="UniProtKB-SubCell"/>
</dbReference>
<keyword evidence="6 17" id="KW-1133">Transmembrane helix</keyword>
<keyword evidence="5 15" id="KW-0812">Transmembrane</keyword>
<keyword evidence="12" id="KW-0325">Glycoprotein</keyword>
<evidence type="ECO:0000256" key="9">
    <source>
        <dbReference type="ARBA" id="ARBA00023136"/>
    </source>
</evidence>
<feature type="compositionally biased region" description="Polar residues" evidence="16">
    <location>
        <begin position="257"/>
        <end position="272"/>
    </location>
</feature>
<dbReference type="EMBL" id="JAIZAY010000006">
    <property type="protein sequence ID" value="KAJ8040780.1"/>
    <property type="molecule type" value="Genomic_DNA"/>
</dbReference>
<feature type="transmembrane region" description="Helical" evidence="17">
    <location>
        <begin position="354"/>
        <end position="375"/>
    </location>
</feature>
<evidence type="ECO:0000256" key="11">
    <source>
        <dbReference type="ARBA" id="ARBA00023170"/>
    </source>
</evidence>
<dbReference type="PANTHER" id="PTHR22752:SF10">
    <property type="entry name" value="G-PROTEIN COUPLED RECEPTOR 161"/>
    <property type="match status" value="1"/>
</dbReference>
<evidence type="ECO:0000256" key="14">
    <source>
        <dbReference type="ARBA" id="ARBA00023273"/>
    </source>
</evidence>
<accession>A0A9Q1C9E6</accession>
<feature type="domain" description="G-protein coupled receptors family 1 profile" evidence="18">
    <location>
        <begin position="39"/>
        <end position="411"/>
    </location>
</feature>
<dbReference type="CDD" id="cd00637">
    <property type="entry name" value="7tm_classA_rhodopsin-like"/>
    <property type="match status" value="1"/>
</dbReference>
<comment type="caution">
    <text evidence="19">The sequence shown here is derived from an EMBL/GenBank/DDBJ whole genome shotgun (WGS) entry which is preliminary data.</text>
</comment>
<dbReference type="GO" id="GO:0004930">
    <property type="term" value="F:G protein-coupled receptor activity"/>
    <property type="evidence" value="ECO:0007669"/>
    <property type="project" value="UniProtKB-KW"/>
</dbReference>
<feature type="transmembrane region" description="Helical" evidence="17">
    <location>
        <begin position="140"/>
        <end position="159"/>
    </location>
</feature>
<feature type="compositionally biased region" description="Basic and acidic residues" evidence="16">
    <location>
        <begin position="276"/>
        <end position="288"/>
    </location>
</feature>
<proteinExistence type="inferred from homology"/>
<feature type="transmembrane region" description="Helical" evidence="17">
    <location>
        <begin position="395"/>
        <end position="414"/>
    </location>
</feature>
<evidence type="ECO:0000313" key="19">
    <source>
        <dbReference type="EMBL" id="KAJ8040780.1"/>
    </source>
</evidence>
<keyword evidence="11 15" id="KW-0675">Receptor</keyword>
<evidence type="ECO:0000256" key="2">
    <source>
        <dbReference type="ARBA" id="ARBA00004651"/>
    </source>
</evidence>
<dbReference type="InterPro" id="IPR017452">
    <property type="entry name" value="GPCR_Rhodpsn_7TM"/>
</dbReference>
<dbReference type="SUPFAM" id="SSF81321">
    <property type="entry name" value="Family A G protein-coupled receptor-like"/>
    <property type="match status" value="1"/>
</dbReference>
<evidence type="ECO:0000256" key="17">
    <source>
        <dbReference type="SAM" id="Phobius"/>
    </source>
</evidence>
<feature type="transmembrane region" description="Helical" evidence="17">
    <location>
        <begin position="188"/>
        <end position="212"/>
    </location>
</feature>
<evidence type="ECO:0000256" key="7">
    <source>
        <dbReference type="ARBA" id="ARBA00023040"/>
    </source>
</evidence>
<dbReference type="AlphaFoldDB" id="A0A9Q1C9E6"/>
<evidence type="ECO:0000313" key="20">
    <source>
        <dbReference type="Proteomes" id="UP001152320"/>
    </source>
</evidence>
<evidence type="ECO:0000256" key="13">
    <source>
        <dbReference type="ARBA" id="ARBA00023224"/>
    </source>
</evidence>
<evidence type="ECO:0000256" key="1">
    <source>
        <dbReference type="ARBA" id="ARBA00004309"/>
    </source>
</evidence>
<feature type="transmembrane region" description="Helical" evidence="17">
    <location>
        <begin position="60"/>
        <end position="86"/>
    </location>
</feature>
<dbReference type="Proteomes" id="UP001152320">
    <property type="component" value="Chromosome 6"/>
</dbReference>
<evidence type="ECO:0000256" key="5">
    <source>
        <dbReference type="ARBA" id="ARBA00022692"/>
    </source>
</evidence>
<keyword evidence="20" id="KW-1185">Reference proteome</keyword>
<keyword evidence="9 17" id="KW-0472">Membrane</keyword>
<evidence type="ECO:0000256" key="10">
    <source>
        <dbReference type="ARBA" id="ARBA00023157"/>
    </source>
</evidence>
<protein>
    <submittedName>
        <fullName evidence="19">Alpha-2B adrenergic receptor</fullName>
    </submittedName>
</protein>
<dbReference type="PROSITE" id="PS00237">
    <property type="entry name" value="G_PROTEIN_RECEP_F1_1"/>
    <property type="match status" value="1"/>
</dbReference>
<dbReference type="Pfam" id="PF00001">
    <property type="entry name" value="7tm_1"/>
    <property type="match status" value="1"/>
</dbReference>
<evidence type="ECO:0000256" key="6">
    <source>
        <dbReference type="ARBA" id="ARBA00022989"/>
    </source>
</evidence>
<keyword evidence="7 15" id="KW-0297">G-protein coupled receptor</keyword>
<dbReference type="Gene3D" id="1.20.1070.10">
    <property type="entry name" value="Rhodopsin 7-helix transmembrane proteins"/>
    <property type="match status" value="2"/>
</dbReference>
<evidence type="ECO:0000259" key="18">
    <source>
        <dbReference type="PROSITE" id="PS50262"/>
    </source>
</evidence>